<evidence type="ECO:0000256" key="1">
    <source>
        <dbReference type="SAM" id="MobiDB-lite"/>
    </source>
</evidence>
<dbReference type="EMBL" id="MQTW01000586">
    <property type="protein sequence ID" value="RYC79588.1"/>
    <property type="molecule type" value="Genomic_DNA"/>
</dbReference>
<sequence>MSGSSIHRGCGNPSVGSFSKFDPKLAPGRDRARQRTHEATWAKLAEAVPKNEEDWRLARQKHAFSTPAEMVKTLEDLLHGKKKSQLYKTIYLASRYVILRSDPSQKETVYSDLRKCLDNLTLQDDMLYRYMDSVVKLVKALDDLFLKGLLHRAIELVLYIPIHISHLRLYGPKPDKFVTFFSIQKPPVEIQGSLLLSIPFLVHRLFPELSLTSIQNAFGTTIHSPAEYCIFESAIQGRNMLPRLPSRPIEVLNIPQSLLSDTSELATELRGYNPMPPHVPSNTDMYCYQWPDDKDRLTGVLWEILVRFIRLFL</sequence>
<dbReference type="AlphaFoldDB" id="A0A4Q2V4P9"/>
<proteinExistence type="predicted"/>
<dbReference type="Proteomes" id="UP000290540">
    <property type="component" value="Unassembled WGS sequence"/>
</dbReference>
<gene>
    <name evidence="2" type="ORF">BFJ63_vAg17526</name>
</gene>
<protein>
    <submittedName>
        <fullName evidence="2">Uncharacterized protein</fullName>
    </submittedName>
</protein>
<evidence type="ECO:0000313" key="2">
    <source>
        <dbReference type="EMBL" id="RYC79588.1"/>
    </source>
</evidence>
<feature type="region of interest" description="Disordered" evidence="1">
    <location>
        <begin position="1"/>
        <end position="36"/>
    </location>
</feature>
<name>A0A4Q2V4P9_FUSOX</name>
<comment type="caution">
    <text evidence="2">The sequence shown here is derived from an EMBL/GenBank/DDBJ whole genome shotgun (WGS) entry which is preliminary data.</text>
</comment>
<organism evidence="2 3">
    <name type="scientific">Fusarium oxysporum f. sp. narcissi</name>
    <dbReference type="NCBI Taxonomy" id="451672"/>
    <lineage>
        <taxon>Eukaryota</taxon>
        <taxon>Fungi</taxon>
        <taxon>Dikarya</taxon>
        <taxon>Ascomycota</taxon>
        <taxon>Pezizomycotina</taxon>
        <taxon>Sordariomycetes</taxon>
        <taxon>Hypocreomycetidae</taxon>
        <taxon>Hypocreales</taxon>
        <taxon>Nectriaceae</taxon>
        <taxon>Fusarium</taxon>
        <taxon>Fusarium oxysporum species complex</taxon>
    </lineage>
</organism>
<feature type="compositionally biased region" description="Basic and acidic residues" evidence="1">
    <location>
        <begin position="21"/>
        <end position="36"/>
    </location>
</feature>
<reference evidence="2 3" key="1">
    <citation type="submission" date="2016-12" db="EMBL/GenBank/DDBJ databases">
        <title>Draft genome sequence of Fusarium oxysporum causing rot on Narcissus.</title>
        <authorList>
            <person name="Armitage A.D."/>
            <person name="Taylor A."/>
            <person name="Clarkson J.P."/>
            <person name="Harrison R.J."/>
            <person name="Jackson A.C."/>
        </authorList>
    </citation>
    <scope>NUCLEOTIDE SEQUENCE [LARGE SCALE GENOMIC DNA]</scope>
    <source>
        <strain evidence="2 3">N139</strain>
    </source>
</reference>
<evidence type="ECO:0000313" key="3">
    <source>
        <dbReference type="Proteomes" id="UP000290540"/>
    </source>
</evidence>
<accession>A0A4Q2V4P9</accession>